<dbReference type="STRING" id="237258.SAMN04489756_10947"/>
<dbReference type="Proteomes" id="UP000095601">
    <property type="component" value="Unassembled WGS sequence"/>
</dbReference>
<reference evidence="2 3" key="1">
    <citation type="submission" date="2016-09" db="EMBL/GenBank/DDBJ databases">
        <authorList>
            <person name="Capua I."/>
            <person name="De Benedictis P."/>
            <person name="Joannis T."/>
            <person name="Lombin L.H."/>
            <person name="Cattoli G."/>
        </authorList>
    </citation>
    <scope>NUCLEOTIDE SEQUENCE [LARGE SCALE GENOMIC DNA]</scope>
    <source>
        <strain evidence="2 3">NRS-1</strain>
    </source>
</reference>
<feature type="transmembrane region" description="Helical" evidence="1">
    <location>
        <begin position="29"/>
        <end position="48"/>
    </location>
</feature>
<proteinExistence type="predicted"/>
<organism evidence="2 3">
    <name type="scientific">Cloacibacterium normanense</name>
    <dbReference type="NCBI Taxonomy" id="237258"/>
    <lineage>
        <taxon>Bacteria</taxon>
        <taxon>Pseudomonadati</taxon>
        <taxon>Bacteroidota</taxon>
        <taxon>Flavobacteriia</taxon>
        <taxon>Flavobacteriales</taxon>
        <taxon>Weeksellaceae</taxon>
    </lineage>
</organism>
<dbReference type="PATRIC" id="fig|237258.4.peg.1317"/>
<comment type="caution">
    <text evidence="2">The sequence shown here is derived from an EMBL/GenBank/DDBJ whole genome shotgun (WGS) entry which is preliminary data.</text>
</comment>
<name>A0A1E5UHE1_9FLAO</name>
<dbReference type="AlphaFoldDB" id="A0A1E5UHE1"/>
<evidence type="ECO:0000313" key="3">
    <source>
        <dbReference type="Proteomes" id="UP000095601"/>
    </source>
</evidence>
<dbReference type="InterPro" id="IPR025738">
    <property type="entry name" value="BatD"/>
</dbReference>
<keyword evidence="1" id="KW-1133">Transmembrane helix</keyword>
<evidence type="ECO:0000313" key="2">
    <source>
        <dbReference type="EMBL" id="OEL12175.1"/>
    </source>
</evidence>
<keyword evidence="1" id="KW-0812">Transmembrane</keyword>
<keyword evidence="3" id="KW-1185">Reference proteome</keyword>
<feature type="transmembrane region" description="Helical" evidence="1">
    <location>
        <begin position="182"/>
        <end position="201"/>
    </location>
</feature>
<protein>
    <submittedName>
        <fullName evidence="2">Oxygen tolerance family protein</fullName>
    </submittedName>
</protein>
<accession>A0A1E5UHE1</accession>
<evidence type="ECO:0000256" key="1">
    <source>
        <dbReference type="SAM" id="Phobius"/>
    </source>
</evidence>
<dbReference type="EMBL" id="MKGI01000011">
    <property type="protein sequence ID" value="OEL12175.1"/>
    <property type="molecule type" value="Genomic_DNA"/>
</dbReference>
<dbReference type="Pfam" id="PF13584">
    <property type="entry name" value="BatD"/>
    <property type="match status" value="1"/>
</dbReference>
<gene>
    <name evidence="2" type="ORF">BHF72_1363</name>
</gene>
<keyword evidence="1" id="KW-0472">Membrane</keyword>
<sequence>MKKNFLKIFNQYIDRQLDKVSPNLKRFKWPFVAFGVIKKLALLFVFVAQCFSAQTLSSNLSKEKIALGEKATFRVTINGLEGKDVISKPKNELLPFHLEETKDEINKTYDQYTRTVEFQVFEEGKFTIPELEFSINGAETIKTIPYEITVYNPVNADDQINDIMNNKQVDLGFSDYWEMYKWYILGGLVIFTSLFLFLSFFKNGVFRNSGKEKSPIHKTLQDLKNLEKKKYAEKGNYRMFYVELIDITRAFLVKQYHIPADVLLTDDLIDVMKHTNKISPENEKIVEEVFLRGDLVKFAKILPNQELMERDFLEIYEFVERSVTDIEAEHLREVH</sequence>